<dbReference type="PANTHER" id="PTHR42655">
    <property type="entry name" value="GLYCOGEN PHOSPHORYLASE"/>
    <property type="match status" value="1"/>
</dbReference>
<evidence type="ECO:0000256" key="1">
    <source>
        <dbReference type="ARBA" id="ARBA00006047"/>
    </source>
</evidence>
<keyword evidence="2" id="KW-0328">Glycosyltransferase</keyword>
<dbReference type="PATRIC" id="fig|671143.5.peg.1100"/>
<comment type="similarity">
    <text evidence="1">Belongs to the glycogen phosphorylase family.</text>
</comment>
<proteinExistence type="inferred from homology"/>
<sequence length="567" mass="64379">MKVERPAPRTIAYFSMEVALESPLPTYSGGLGVLAGDMLRSAADLGLSMVGVTLLHRKGYFSQRLDEEGRQYEEPAAWPVDEFLHLTDSTISVEIEGRQVTVRAWQYLITGASGAVVPVLLLDTDLPCNDPYDRTLTDYLYGGDQRYRLCQEVILGVGGVRMLRVLGYTRVSRFHMNEGHAALLALELFAEEFKQMPQRREDAIDLVKRLCVFTTHTPLPAGHDQFPLDLAQRVLNPDQWDAVQALGCCDGSLNMTSVALHLSDYVNGVTKRHSEVSRTLFSDRAIGSITNGVHSATWTAPAFRTLYDRYTPNWREDSFLLRYALGIPLDAIRQAHDETKRLLIKEVNRLAHAELNEHAFTIGFARRATSYKRPDLLFFDPERLRRISFQHGPVQVIFSGKAHPKDEEGKALIQKIFYWARELAPEVRIAYLPNYDMDLGLLLTSGTDLWLNTPQPPYEASGTSGMKAAHNGVPSLSVLDGWWLEVLVEGVTGWAIGSRDNRTVFERRDDKDAEELYCKLEEQILPLYYGEPFRWAELMRFTIALNASFFNTDRMIHEYVTHAYRDR</sequence>
<dbReference type="HOGENOM" id="CLU_015112_1_0_0"/>
<protein>
    <submittedName>
        <fullName evidence="2">Alpha-glucan phosphorylase</fullName>
        <ecNumber evidence="2">2.4.1.1</ecNumber>
    </submittedName>
</protein>
<evidence type="ECO:0000313" key="2">
    <source>
        <dbReference type="EMBL" id="CBE68316.1"/>
    </source>
</evidence>
<dbReference type="InterPro" id="IPR000811">
    <property type="entry name" value="Glyco_trans_35"/>
</dbReference>
<gene>
    <name evidence="2" type="ORF">DAMO_1256</name>
</gene>
<name>D5MEY7_METO1</name>
<dbReference type="EC" id="2.4.1.1" evidence="2"/>
<dbReference type="PANTHER" id="PTHR42655:SF1">
    <property type="entry name" value="GLYCOGEN PHOSPHORYLASE"/>
    <property type="match status" value="1"/>
</dbReference>
<dbReference type="GO" id="GO:0030170">
    <property type="term" value="F:pyridoxal phosphate binding"/>
    <property type="evidence" value="ECO:0007669"/>
    <property type="project" value="InterPro"/>
</dbReference>
<dbReference type="KEGG" id="mox:DAMO_1256"/>
<dbReference type="SUPFAM" id="SSF53756">
    <property type="entry name" value="UDP-Glycosyltransferase/glycogen phosphorylase"/>
    <property type="match status" value="1"/>
</dbReference>
<reference evidence="2 3" key="1">
    <citation type="journal article" date="2010" name="Nature">
        <title>Nitrite-driven anaerobic methane oxidation by oxygenic bacteria.</title>
        <authorList>
            <person name="Ettwig K.F."/>
            <person name="Butler M.K."/>
            <person name="Le Paslier D."/>
            <person name="Pelletier E."/>
            <person name="Mangenot S."/>
            <person name="Kuypers M.M.M."/>
            <person name="Schreiber F."/>
            <person name="Dutilh B.E."/>
            <person name="Zedelius J."/>
            <person name="de Beer D."/>
            <person name="Gloerich J."/>
            <person name="Wessels H.J.C.T."/>
            <person name="van Allen T."/>
            <person name="Luesken F."/>
            <person name="Wu M."/>
            <person name="van de Pas-Schoonen K.T."/>
            <person name="Op den Camp H.J.M."/>
            <person name="Janssen-Megens E.M."/>
            <person name="Francoijs K-J."/>
            <person name="Stunnenberg H."/>
            <person name="Weissenbach J."/>
            <person name="Jetten M.S.M."/>
            <person name="Strous M."/>
        </authorList>
    </citation>
    <scope>NUCLEOTIDE SEQUENCE [LARGE SCALE GENOMIC DNA]</scope>
</reference>
<dbReference type="CAZy" id="GT35">
    <property type="family name" value="Glycosyltransferase Family 35"/>
</dbReference>
<dbReference type="NCBIfam" id="TIGR02094">
    <property type="entry name" value="more_P_ylases"/>
    <property type="match status" value="1"/>
</dbReference>
<dbReference type="GO" id="GO:0008184">
    <property type="term" value="F:glycogen phosphorylase activity"/>
    <property type="evidence" value="ECO:0007669"/>
    <property type="project" value="InterPro"/>
</dbReference>
<dbReference type="InterPro" id="IPR052182">
    <property type="entry name" value="Glycogen/Maltodextrin_Phosph"/>
</dbReference>
<evidence type="ECO:0000313" key="3">
    <source>
        <dbReference type="Proteomes" id="UP000006898"/>
    </source>
</evidence>
<dbReference type="eggNOG" id="COG0058">
    <property type="taxonomic scope" value="Bacteria"/>
</dbReference>
<dbReference type="InterPro" id="IPR011834">
    <property type="entry name" value="Agluc_phsphrylas"/>
</dbReference>
<dbReference type="Pfam" id="PF00343">
    <property type="entry name" value="Phosphorylase"/>
    <property type="match status" value="1"/>
</dbReference>
<dbReference type="AlphaFoldDB" id="D5MEY7"/>
<accession>D5MEY7</accession>
<dbReference type="STRING" id="671143.DAMO_1256"/>
<dbReference type="EMBL" id="FP565575">
    <property type="protein sequence ID" value="CBE68316.1"/>
    <property type="molecule type" value="Genomic_DNA"/>
</dbReference>
<dbReference type="GO" id="GO:0005975">
    <property type="term" value="P:carbohydrate metabolic process"/>
    <property type="evidence" value="ECO:0007669"/>
    <property type="project" value="InterPro"/>
</dbReference>
<keyword evidence="2" id="KW-0808">Transferase</keyword>
<dbReference type="Gene3D" id="3.40.50.2000">
    <property type="entry name" value="Glycogen Phosphorylase B"/>
    <property type="match status" value="2"/>
</dbReference>
<dbReference type="Proteomes" id="UP000006898">
    <property type="component" value="Chromosome"/>
</dbReference>
<organism evidence="2 3">
    <name type="scientific">Methylomirabilis oxygeniifera</name>
    <dbReference type="NCBI Taxonomy" id="671143"/>
    <lineage>
        <taxon>Bacteria</taxon>
        <taxon>Candidatus Methylomirabilota</taxon>
        <taxon>Candidatus Methylomirabilia</taxon>
        <taxon>Candidatus Methylomirabilales</taxon>
        <taxon>Candidatus Methylomirabilaceae</taxon>
        <taxon>Candidatus Methylomirabilis</taxon>
    </lineage>
</organism>